<dbReference type="Proteomes" id="UP000250583">
    <property type="component" value="Unassembled WGS sequence"/>
</dbReference>
<dbReference type="Pfam" id="PF09479">
    <property type="entry name" value="Flg_new"/>
    <property type="match status" value="3"/>
</dbReference>
<dbReference type="PANTHER" id="PTHR45661">
    <property type="entry name" value="SURFACE ANTIGEN"/>
    <property type="match status" value="1"/>
</dbReference>
<evidence type="ECO:0000256" key="2">
    <source>
        <dbReference type="SAM" id="MobiDB-lite"/>
    </source>
</evidence>
<dbReference type="InterPro" id="IPR042229">
    <property type="entry name" value="Listeria/Bacterioides_rpt_sf"/>
</dbReference>
<sequence length="782" mass="85952">MRFHFSCTRNPHTEREVYTMRTPRLRLLSALLAVALFFTLLPVSALAEGSTHTGTNHTSSRSLDENSKDDQGLTYTLNADHTATVANYDNHTPDGVIDIPDTVTKDNIDYTVTAIGNNAFESLNVSSVFIPATVTSIGPFAFRFCKFLATVTFAEDSQLKSIGLGAFYGTEQAYPRFKEIKIPDSVETIGNAAFRYCQNLERIALPSALQTLSNVTFYGCTALSEVTFPASLETIQVGAFGYCRNLSEVELPASLKTIQSYVFGGCSDLKTVSYDGSLEQWNHITANNDVLGYSCPSLVTDDYTAQFILVENDLPDHFPKTVTITKYTGTESTVILPSTISSWPVTKIGEAAFQDNTTITSVTIPASVTEIGKLTAPTVEGYTFDGWYADAAHTTEFDFSTPITGDTTIYAKWTANDYYVSFFTEHGDPPTSQNVKYNGTATDPGKLSEEGYTFGGWYADENRTIEFDFTQPIKSNTPVYAKWTAKDYEVSFVTEHSDAPTSQNVPYNGTATYPGELTADGYTFIGWYTDDTYDTKFDFTKPITGDTKVYAKWEKNAPVLPDTYALNVSGAFVYVDGVDVTAPAGDTTLQLEKDASVRLVADPDRMPSGMVFDRWTILNGALNADDAEKFETGRTLEEFAFTMPAEPLSIEATPRMQEEEGSDTVSVIAGVTLGTAATALVAWQAYDLGMSLYQEHWLPADFVMPKTRAELALLLWNTAGRPAPAAQPAFTDITDPDTAQAAQWAVETGLMTPKSADRFKPEKSVTRWKAVRSWKRVTNQNT</sequence>
<feature type="compositionally biased region" description="Low complexity" evidence="2">
    <location>
        <begin position="49"/>
        <end position="61"/>
    </location>
</feature>
<dbReference type="EMBL" id="PRLE01000004">
    <property type="protein sequence ID" value="RAW58754.1"/>
    <property type="molecule type" value="Genomic_DNA"/>
</dbReference>
<dbReference type="SUPFAM" id="SSF52058">
    <property type="entry name" value="L domain-like"/>
    <property type="match status" value="1"/>
</dbReference>
<dbReference type="InterPro" id="IPR032675">
    <property type="entry name" value="LRR_dom_sf"/>
</dbReference>
<protein>
    <recommendedName>
        <fullName evidence="5">SLH domain-containing protein</fullName>
    </recommendedName>
</protein>
<dbReference type="InterPro" id="IPR026906">
    <property type="entry name" value="LRR_5"/>
</dbReference>
<comment type="subcellular location">
    <subcellularLocation>
        <location evidence="1">Cell envelope</location>
    </subcellularLocation>
</comment>
<dbReference type="GO" id="GO:0030313">
    <property type="term" value="C:cell envelope"/>
    <property type="evidence" value="ECO:0007669"/>
    <property type="project" value="UniProtKB-SubCell"/>
</dbReference>
<dbReference type="OrthoDB" id="2220137at2"/>
<evidence type="ECO:0000256" key="1">
    <source>
        <dbReference type="ARBA" id="ARBA00004196"/>
    </source>
</evidence>
<proteinExistence type="predicted"/>
<accession>A0A329UCG1</accession>
<organism evidence="3 4">
    <name type="scientific">Faecalibacterium prausnitzii</name>
    <dbReference type="NCBI Taxonomy" id="853"/>
    <lineage>
        <taxon>Bacteria</taxon>
        <taxon>Bacillati</taxon>
        <taxon>Bacillota</taxon>
        <taxon>Clostridia</taxon>
        <taxon>Eubacteriales</taxon>
        <taxon>Oscillospiraceae</taxon>
        <taxon>Faecalibacterium</taxon>
    </lineage>
</organism>
<dbReference type="AlphaFoldDB" id="A0A329UCG1"/>
<evidence type="ECO:0008006" key="5">
    <source>
        <dbReference type="Google" id="ProtNLM"/>
    </source>
</evidence>
<evidence type="ECO:0000313" key="4">
    <source>
        <dbReference type="Proteomes" id="UP000250583"/>
    </source>
</evidence>
<reference evidence="3 4" key="1">
    <citation type="submission" date="2018-02" db="EMBL/GenBank/DDBJ databases">
        <title>Complete genome sequencing of Faecalibacterium prausnitzii strains isolated from the human gut.</title>
        <authorList>
            <person name="Fitzgerald B.C."/>
            <person name="Shkoporov A.N."/>
            <person name="Ross P.R."/>
            <person name="Hill C."/>
        </authorList>
    </citation>
    <scope>NUCLEOTIDE SEQUENCE [LARGE SCALE GENOMIC DNA]</scope>
    <source>
        <strain evidence="3 4">APC923/61-1</strain>
    </source>
</reference>
<dbReference type="NCBIfam" id="TIGR02543">
    <property type="entry name" value="List_Bact_rpt"/>
    <property type="match status" value="3"/>
</dbReference>
<comment type="caution">
    <text evidence="3">The sequence shown here is derived from an EMBL/GenBank/DDBJ whole genome shotgun (WGS) entry which is preliminary data.</text>
</comment>
<name>A0A329UCG1_9FIRM</name>
<dbReference type="Pfam" id="PF13306">
    <property type="entry name" value="LRR_5"/>
    <property type="match status" value="2"/>
</dbReference>
<dbReference type="InterPro" id="IPR053139">
    <property type="entry name" value="Surface_bspA-like"/>
</dbReference>
<dbReference type="Gene3D" id="2.60.40.4270">
    <property type="entry name" value="Listeria-Bacteroides repeat domain"/>
    <property type="match status" value="3"/>
</dbReference>
<gene>
    <name evidence="3" type="ORF">C4N22_08455</name>
</gene>
<dbReference type="Gene3D" id="3.80.10.10">
    <property type="entry name" value="Ribonuclease Inhibitor"/>
    <property type="match status" value="1"/>
</dbReference>
<feature type="region of interest" description="Disordered" evidence="2">
    <location>
        <begin position="49"/>
        <end position="69"/>
    </location>
</feature>
<dbReference type="InterPro" id="IPR013378">
    <property type="entry name" value="InlB-like_B-rpt"/>
</dbReference>
<evidence type="ECO:0000313" key="3">
    <source>
        <dbReference type="EMBL" id="RAW58754.1"/>
    </source>
</evidence>
<dbReference type="PANTHER" id="PTHR45661:SF3">
    <property type="entry name" value="IG-LIKE DOMAIN-CONTAINING PROTEIN"/>
    <property type="match status" value="1"/>
</dbReference>